<protein>
    <submittedName>
        <fullName evidence="2">Uncharacterized protein</fullName>
    </submittedName>
</protein>
<proteinExistence type="predicted"/>
<keyword evidence="1" id="KW-0732">Signal</keyword>
<organism evidence="2">
    <name type="scientific">Arion vulgaris</name>
    <dbReference type="NCBI Taxonomy" id="1028688"/>
    <lineage>
        <taxon>Eukaryota</taxon>
        <taxon>Metazoa</taxon>
        <taxon>Spiralia</taxon>
        <taxon>Lophotrochozoa</taxon>
        <taxon>Mollusca</taxon>
        <taxon>Gastropoda</taxon>
        <taxon>Heterobranchia</taxon>
        <taxon>Euthyneura</taxon>
        <taxon>Panpulmonata</taxon>
        <taxon>Eupulmonata</taxon>
        <taxon>Stylommatophora</taxon>
        <taxon>Helicina</taxon>
        <taxon>Arionoidea</taxon>
        <taxon>Arionidae</taxon>
        <taxon>Arion</taxon>
    </lineage>
</organism>
<dbReference type="AlphaFoldDB" id="A0A0B7B476"/>
<reference evidence="2" key="1">
    <citation type="submission" date="2014-12" db="EMBL/GenBank/DDBJ databases">
        <title>Insight into the proteome of Arion vulgaris.</title>
        <authorList>
            <person name="Aradska J."/>
            <person name="Bulat T."/>
            <person name="Smidak R."/>
            <person name="Sarate P."/>
            <person name="Gangsoo J."/>
            <person name="Sialana F."/>
            <person name="Bilban M."/>
            <person name="Lubec G."/>
        </authorList>
    </citation>
    <scope>NUCLEOTIDE SEQUENCE</scope>
    <source>
        <tissue evidence="2">Skin</tissue>
    </source>
</reference>
<accession>A0A0B7B476</accession>
<gene>
    <name evidence="2" type="primary">ORF157169</name>
</gene>
<feature type="non-terminal residue" evidence="2">
    <location>
        <position position="61"/>
    </location>
</feature>
<evidence type="ECO:0000256" key="1">
    <source>
        <dbReference type="SAM" id="SignalP"/>
    </source>
</evidence>
<dbReference type="EMBL" id="HACG01040206">
    <property type="protein sequence ID" value="CEK87071.1"/>
    <property type="molecule type" value="Transcribed_RNA"/>
</dbReference>
<feature type="chain" id="PRO_5002124555" evidence="1">
    <location>
        <begin position="21"/>
        <end position="61"/>
    </location>
</feature>
<sequence length="61" mass="7273">MQYIFHEITQFLLLFWLVLSRTTLIDQDARTNQQTLTETSRVLLKSMSYIENNSLPAQRVR</sequence>
<evidence type="ECO:0000313" key="2">
    <source>
        <dbReference type="EMBL" id="CEK87071.1"/>
    </source>
</evidence>
<name>A0A0B7B476_9EUPU</name>
<feature type="signal peptide" evidence="1">
    <location>
        <begin position="1"/>
        <end position="20"/>
    </location>
</feature>